<dbReference type="EMBL" id="ADZU01000031">
    <property type="protein sequence ID" value="EFS91909.1"/>
    <property type="molecule type" value="Genomic_DNA"/>
</dbReference>
<evidence type="ECO:0000313" key="1">
    <source>
        <dbReference type="EMBL" id="EFS91909.1"/>
    </source>
</evidence>
<sequence>MQIPSRTPTPSQRLVLLNSGEHSGTRGMRVILSTNSLSEYASISMCAETDLRSAL</sequence>
<gene>
    <name evidence="1" type="ORF">HMPREF9607_01882</name>
</gene>
<name>A0ABN0C4B6_9ACTN</name>
<evidence type="ECO:0000313" key="2">
    <source>
        <dbReference type="Proteomes" id="UP000003179"/>
    </source>
</evidence>
<protein>
    <submittedName>
        <fullName evidence="1">Uncharacterized protein</fullName>
    </submittedName>
</protein>
<reference evidence="1" key="1">
    <citation type="submission" date="2010-08" db="EMBL/GenBank/DDBJ databases">
        <authorList>
            <person name="Weinstock G."/>
            <person name="Sodergren E."/>
            <person name="Clifton S."/>
            <person name="Fulton L."/>
            <person name="Fulton B."/>
            <person name="Courtney L."/>
            <person name="Fronick C."/>
            <person name="Harrison M."/>
            <person name="Strong C."/>
            <person name="Farmer C."/>
            <person name="Delahaunty K."/>
            <person name="Markovic C."/>
            <person name="Hall O."/>
            <person name="Minx P."/>
            <person name="Tomlinson C."/>
            <person name="Mitreva M."/>
            <person name="Hou S."/>
            <person name="Chen J."/>
            <person name="Wollam A."/>
            <person name="Pepin K.H."/>
            <person name="Johnson M."/>
            <person name="Bhonagiri V."/>
            <person name="Zhang X."/>
            <person name="Suruliraj S."/>
            <person name="Warren W."/>
            <person name="Chinwalla A."/>
            <person name="Mardis E.R."/>
            <person name="Wilson R.K."/>
        </authorList>
    </citation>
    <scope>NUCLEOTIDE SEQUENCE [LARGE SCALE GENOMIC DNA]</scope>
    <source>
        <strain evidence="1">HL044PA1</strain>
    </source>
</reference>
<comment type="caution">
    <text evidence="1">The sequence shown here is derived from an EMBL/GenBank/DDBJ whole genome shotgun (WGS) entry which is preliminary data.</text>
</comment>
<organism evidence="1 2">
    <name type="scientific">Cutibacterium modestum HL044PA1</name>
    <dbReference type="NCBI Taxonomy" id="765109"/>
    <lineage>
        <taxon>Bacteria</taxon>
        <taxon>Bacillati</taxon>
        <taxon>Actinomycetota</taxon>
        <taxon>Actinomycetes</taxon>
        <taxon>Propionibacteriales</taxon>
        <taxon>Propionibacteriaceae</taxon>
        <taxon>Cutibacterium</taxon>
        <taxon>Cutibacterium modestum</taxon>
    </lineage>
</organism>
<proteinExistence type="predicted"/>
<dbReference type="Proteomes" id="UP000003179">
    <property type="component" value="Unassembled WGS sequence"/>
</dbReference>
<keyword evidence="2" id="KW-1185">Reference proteome</keyword>
<accession>A0ABN0C4B6</accession>